<evidence type="ECO:0000313" key="3">
    <source>
        <dbReference type="EMBL" id="JAD06555.1"/>
    </source>
</evidence>
<gene>
    <name evidence="3" type="ORF">g.7675</name>
</gene>
<proteinExistence type="predicted"/>
<feature type="region of interest" description="Disordered" evidence="2">
    <location>
        <begin position="293"/>
        <end position="414"/>
    </location>
</feature>
<feature type="compositionally biased region" description="Basic residues" evidence="2">
    <location>
        <begin position="301"/>
        <end position="310"/>
    </location>
</feature>
<dbReference type="EMBL" id="GBXI01007737">
    <property type="protein sequence ID" value="JAD06555.1"/>
    <property type="molecule type" value="Transcribed_RNA"/>
</dbReference>
<feature type="compositionally biased region" description="Pro residues" evidence="2">
    <location>
        <begin position="495"/>
        <end position="506"/>
    </location>
</feature>
<keyword evidence="1" id="KW-0175">Coiled coil</keyword>
<accession>A0A0A1X738</accession>
<organism evidence="3">
    <name type="scientific">Zeugodacus cucurbitae</name>
    <name type="common">Melon fruit fly</name>
    <name type="synonym">Bactrocera cucurbitae</name>
    <dbReference type="NCBI Taxonomy" id="28588"/>
    <lineage>
        <taxon>Eukaryota</taxon>
        <taxon>Metazoa</taxon>
        <taxon>Ecdysozoa</taxon>
        <taxon>Arthropoda</taxon>
        <taxon>Hexapoda</taxon>
        <taxon>Insecta</taxon>
        <taxon>Pterygota</taxon>
        <taxon>Neoptera</taxon>
        <taxon>Endopterygota</taxon>
        <taxon>Diptera</taxon>
        <taxon>Brachycera</taxon>
        <taxon>Muscomorpha</taxon>
        <taxon>Tephritoidea</taxon>
        <taxon>Tephritidae</taxon>
        <taxon>Zeugodacus</taxon>
        <taxon>Zeugodacus</taxon>
    </lineage>
</organism>
<evidence type="ECO:0000256" key="2">
    <source>
        <dbReference type="SAM" id="MobiDB-lite"/>
    </source>
</evidence>
<reference evidence="3" key="1">
    <citation type="submission" date="2014-11" db="EMBL/GenBank/DDBJ databases">
        <authorList>
            <person name="Geib S."/>
        </authorList>
    </citation>
    <scope>NUCLEOTIDE SEQUENCE</scope>
</reference>
<feature type="compositionally biased region" description="Basic residues" evidence="2">
    <location>
        <begin position="324"/>
        <end position="340"/>
    </location>
</feature>
<feature type="region of interest" description="Disordered" evidence="2">
    <location>
        <begin position="491"/>
        <end position="526"/>
    </location>
</feature>
<feature type="compositionally biased region" description="Basic residues" evidence="2">
    <location>
        <begin position="510"/>
        <end position="526"/>
    </location>
</feature>
<feature type="coiled-coil region" evidence="1">
    <location>
        <begin position="40"/>
        <end position="141"/>
    </location>
</feature>
<dbReference type="AlphaFoldDB" id="A0A0A1X738"/>
<name>A0A0A1X738_ZEUCU</name>
<feature type="compositionally biased region" description="Basic and acidic residues" evidence="2">
    <location>
        <begin position="391"/>
        <end position="405"/>
    </location>
</feature>
<reference evidence="3" key="2">
    <citation type="journal article" date="2015" name="Gigascience">
        <title>Reconstructing a comprehensive transcriptome assembly of a white-pupal translocated strain of the pest fruit fly Bactrocera cucurbitae.</title>
        <authorList>
            <person name="Sim S.B."/>
            <person name="Calla B."/>
            <person name="Hall B."/>
            <person name="DeRego T."/>
            <person name="Geib S.M."/>
        </authorList>
    </citation>
    <scope>NUCLEOTIDE SEQUENCE</scope>
</reference>
<feature type="compositionally biased region" description="Basic residues" evidence="2">
    <location>
        <begin position="353"/>
        <end position="365"/>
    </location>
</feature>
<evidence type="ECO:0000256" key="1">
    <source>
        <dbReference type="SAM" id="Coils"/>
    </source>
</evidence>
<protein>
    <submittedName>
        <fullName evidence="3">Uncharacterized protein</fullName>
    </submittedName>
</protein>
<feature type="compositionally biased region" description="Basic residues" evidence="2">
    <location>
        <begin position="381"/>
        <end position="390"/>
    </location>
</feature>
<sequence>MRYQPWKKPFHLRAQRTPMKFCKSLGFNSIYSRFYNAAKQKSLEARKQKLEKRKTYASENRIIKRSKEERDKKEKIHTFVELSRKYDMLRAEQMNLERQIKRRTSVLLKAVYRHRKSTQILGELERTLATYSEQLKQTLSNNILSAAIEHGLNGGTMEANHNKLNITRTMGGSDLPTQYNTDLMHTFVKKFTIMRNYARRWMQKAHIKRRRSSVDLATLIKKQQRLSWEPFREAFALHIKEPIKPAITNEQYERGKSLKSHSLTSFRNTISLRNKQKREESLRSLLAPSEIVVASEESSKLPKRTKKLKIKQSATSDIDENARRQRTGKRRGRGRRRSSRKSQQSTTIDGLKKRQKKRKARRKSIKSLDNTGQDMKERGKSARKGRKRRSKDNQRLSKISRESGSHARTLQTVSDANTDKEALMFEAVKNMVAVQTAADKFKGKMIEAQSETQQLFRVLEEYWGVSLREDYTLKKLERLNSILDELIVEEEKKPQPPQPLPPPSAPSPHASKHALTSRKVMPKRRKHEIRDLEKLLILLKECKKCQKKQDKLKTSRSDCTVLCQKEYYDAIRNAAGLPDYFPDDSDFSLICSCNSVI</sequence>